<evidence type="ECO:0000313" key="3">
    <source>
        <dbReference type="Proteomes" id="UP000257323"/>
    </source>
</evidence>
<organism evidence="2 3">
    <name type="scientific">Candidatus Saccharicenans subterraneus</name>
    <dbReference type="NCBI Taxonomy" id="2508984"/>
    <lineage>
        <taxon>Bacteria</taxon>
        <taxon>Candidatus Aminicenantota</taxon>
        <taxon>Candidatus Aminicenantia</taxon>
        <taxon>Candidatus Aminicenantales</taxon>
        <taxon>Candidatus Saccharicenantaceae</taxon>
        <taxon>Candidatus Saccharicenans</taxon>
    </lineage>
</organism>
<dbReference type="SUPFAM" id="SSF53756">
    <property type="entry name" value="UDP-Glycosyltransferase/glycogen phosphorylase"/>
    <property type="match status" value="1"/>
</dbReference>
<sequence>MTLLNYLDEITIFRFGQIYKSGGGIEEHINNVDRLLLSRNKLTILRTFIDSKATPLEPMVEYSEKGKIVWIPIEPLSGGRSVDLNPFLRLFFPRADNFLTKSMIEIINKILSFFPNRLYFLKFNYRELDKLVQRIYQKYPFDLAVIHTIFGLDEVVIINELRKIGVPIIIIYHFDAHRLKHPLLKRIAKKATEIAVINSGSLSRLLKNRIFKIVEGVDSNFWDLNLAQTQLSMPQHKLILLPARIHPSKGQMDALKTLGMLRKQGINAILVFAGRIDSQSYYKEILKFVKIQKFDNQVINLGELNKEELRNWYAAADIVVLPSYSEGLGRSLLEAQLMKRPVVAYNSGGISEAVINGVTGFLVKTGNIEELSLRLKQLLSDEILCKQMGERGRSFVINEFSLQKMVRSHEDLYIKTLMSWKQ</sequence>
<dbReference type="EMBL" id="QUAH01000011">
    <property type="protein sequence ID" value="RFT15200.1"/>
    <property type="molecule type" value="Genomic_DNA"/>
</dbReference>
<dbReference type="Gene3D" id="3.40.50.2000">
    <property type="entry name" value="Glycogen Phosphorylase B"/>
    <property type="match status" value="2"/>
</dbReference>
<dbReference type="AlphaFoldDB" id="A0A3E2BKC6"/>
<dbReference type="CDD" id="cd03801">
    <property type="entry name" value="GT4_PimA-like"/>
    <property type="match status" value="1"/>
</dbReference>
<reference evidence="2 3" key="1">
    <citation type="submission" date="2018-08" db="EMBL/GenBank/DDBJ databases">
        <title>Genome analysis of the thermophilic bacterium of the candidate phylum Aminicenantes from deep subsurface aquifer revealed its physiology and ecological role.</title>
        <authorList>
            <person name="Kadnikov V.V."/>
            <person name="Mardanov A.V."/>
            <person name="Beletsky A.V."/>
            <person name="Karnachuk O.V."/>
            <person name="Ravin N.V."/>
        </authorList>
    </citation>
    <scope>NUCLEOTIDE SEQUENCE [LARGE SCALE GENOMIC DNA]</scope>
    <source>
        <strain evidence="2">BY38</strain>
    </source>
</reference>
<comment type="caution">
    <text evidence="2">The sequence shown here is derived from an EMBL/GenBank/DDBJ whole genome shotgun (WGS) entry which is preliminary data.</text>
</comment>
<gene>
    <name evidence="2" type="ORF">OP8BY_0495</name>
</gene>
<dbReference type="InterPro" id="IPR001296">
    <property type="entry name" value="Glyco_trans_1"/>
</dbReference>
<feature type="domain" description="Glycosyl transferase family 1" evidence="1">
    <location>
        <begin position="235"/>
        <end position="394"/>
    </location>
</feature>
<dbReference type="Pfam" id="PF00534">
    <property type="entry name" value="Glycos_transf_1"/>
    <property type="match status" value="1"/>
</dbReference>
<proteinExistence type="predicted"/>
<protein>
    <submittedName>
        <fullName evidence="2">Glycosyltransferase</fullName>
    </submittedName>
</protein>
<dbReference type="GO" id="GO:0016757">
    <property type="term" value="F:glycosyltransferase activity"/>
    <property type="evidence" value="ECO:0007669"/>
    <property type="project" value="InterPro"/>
</dbReference>
<name>A0A3E2BKC6_9BACT</name>
<keyword evidence="2" id="KW-0808">Transferase</keyword>
<dbReference type="PANTHER" id="PTHR45947:SF3">
    <property type="entry name" value="SULFOQUINOVOSYL TRANSFERASE SQD2"/>
    <property type="match status" value="1"/>
</dbReference>
<evidence type="ECO:0000313" key="2">
    <source>
        <dbReference type="EMBL" id="RFT15200.1"/>
    </source>
</evidence>
<evidence type="ECO:0000259" key="1">
    <source>
        <dbReference type="Pfam" id="PF00534"/>
    </source>
</evidence>
<dbReference type="PANTHER" id="PTHR45947">
    <property type="entry name" value="SULFOQUINOVOSYL TRANSFERASE SQD2"/>
    <property type="match status" value="1"/>
</dbReference>
<dbReference type="InterPro" id="IPR050194">
    <property type="entry name" value="Glycosyltransferase_grp1"/>
</dbReference>
<accession>A0A3E2BKC6</accession>
<dbReference type="Proteomes" id="UP000257323">
    <property type="component" value="Unassembled WGS sequence"/>
</dbReference>